<dbReference type="Pfam" id="PF07819">
    <property type="entry name" value="PGAP1"/>
    <property type="match status" value="1"/>
</dbReference>
<evidence type="ECO:0000256" key="1">
    <source>
        <dbReference type="ARBA" id="ARBA00022801"/>
    </source>
</evidence>
<protein>
    <recommendedName>
        <fullName evidence="2">GPI inositol-deacylase PGAP1-like alpha/beta domain-containing protein</fullName>
    </recommendedName>
</protein>
<evidence type="ECO:0000313" key="3">
    <source>
        <dbReference type="EMBL" id="MBK1715677.1"/>
    </source>
</evidence>
<dbReference type="Proteomes" id="UP001041814">
    <property type="component" value="Unassembled WGS sequence"/>
</dbReference>
<keyword evidence="4" id="KW-1185">Reference proteome</keyword>
<dbReference type="RefSeq" id="WP_200380174.1">
    <property type="nucleotide sequence ID" value="NZ_NRRU01000143.1"/>
</dbReference>
<comment type="caution">
    <text evidence="3">The sequence shown here is derived from an EMBL/GenBank/DDBJ whole genome shotgun (WGS) entry which is preliminary data.</text>
</comment>
<dbReference type="PROSITE" id="PS00708">
    <property type="entry name" value="PRO_ENDOPEP_SER"/>
    <property type="match status" value="1"/>
</dbReference>
<reference evidence="3" key="1">
    <citation type="submission" date="2017-08" db="EMBL/GenBank/DDBJ databases">
        <authorList>
            <person name="Imhoff J.F."/>
            <person name="Rahn T."/>
            <person name="Kuenzel S."/>
            <person name="Neulinger S.C."/>
        </authorList>
    </citation>
    <scope>NUCLEOTIDE SEQUENCE</scope>
    <source>
        <strain evidence="3">IM 151</strain>
    </source>
</reference>
<feature type="domain" description="GPI inositol-deacylase PGAP1-like alpha/beta" evidence="2">
    <location>
        <begin position="193"/>
        <end position="269"/>
    </location>
</feature>
<proteinExistence type="predicted"/>
<dbReference type="EMBL" id="NRRU01000143">
    <property type="protein sequence ID" value="MBK1715677.1"/>
    <property type="molecule type" value="Genomic_DNA"/>
</dbReference>
<reference evidence="3" key="2">
    <citation type="journal article" date="2020" name="Microorganisms">
        <title>Osmotic Adaptation and Compatible Solute Biosynthesis of Phototrophic Bacteria as Revealed from Genome Analyses.</title>
        <authorList>
            <person name="Imhoff J.F."/>
            <person name="Rahn T."/>
            <person name="Kunzel S."/>
            <person name="Keller A."/>
            <person name="Neulinger S.C."/>
        </authorList>
    </citation>
    <scope>NUCLEOTIDE SEQUENCE</scope>
    <source>
        <strain evidence="3">IM 151</strain>
    </source>
</reference>
<dbReference type="InterPro" id="IPR012908">
    <property type="entry name" value="PGAP1-ab_dom-like"/>
</dbReference>
<keyword evidence="1" id="KW-0378">Hydrolase</keyword>
<gene>
    <name evidence="3" type="ORF">CKO43_23285</name>
</gene>
<organism evidence="3 4">
    <name type="scientific">Rubrivivax gelatinosus</name>
    <name type="common">Rhodocyclus gelatinosus</name>
    <name type="synonym">Rhodopseudomonas gelatinosa</name>
    <dbReference type="NCBI Taxonomy" id="28068"/>
    <lineage>
        <taxon>Bacteria</taxon>
        <taxon>Pseudomonadati</taxon>
        <taxon>Pseudomonadota</taxon>
        <taxon>Betaproteobacteria</taxon>
        <taxon>Burkholderiales</taxon>
        <taxon>Sphaerotilaceae</taxon>
        <taxon>Rubrivivax</taxon>
    </lineage>
</organism>
<evidence type="ECO:0000259" key="2">
    <source>
        <dbReference type="Pfam" id="PF07819"/>
    </source>
</evidence>
<sequence length="409" mass="43700">MSRTRRRADQALLNQALALTREDWRGVSRLVVDAAVGVTDLAETLHQTVTDSVGRHGGPLVRPVARLSGRIAGSVYGAVRSSFGGVGGLLDLGLGWRPSSVAGVSSAERDAFVAALNGVVGDRLAARGNPLALPLTLRIARADAGQPPSPQLLLLVHGLCMNDRQWCRQGHDHGRELAQELGFDAVYARYNSGRHVSENGRDLAFAIETLVERWPVPVERIVIVGHSLGGLVARSACQAAGEAGLGWPARLRHIVCLGTPHHGAPLERAGRLVDEALAFSRYVEPFARLGRARSAGITDLRWGNLRDADWQGRPHSAQRHDDRVPTPPPAGVALHVVAALLARRGDAPAARLVGDGLVPLASALGEHADPALDLGVPAARRLVLHGANHWDLLSRPEVYRQLSRWLAGS</sequence>
<accession>A0ABS1DZY8</accession>
<name>A0ABS1DZY8_RUBGE</name>
<dbReference type="InterPro" id="IPR002471">
    <property type="entry name" value="Pept_S9_AS"/>
</dbReference>
<dbReference type="Gene3D" id="3.40.50.1820">
    <property type="entry name" value="alpha/beta hydrolase"/>
    <property type="match status" value="1"/>
</dbReference>
<evidence type="ECO:0000313" key="4">
    <source>
        <dbReference type="Proteomes" id="UP001041814"/>
    </source>
</evidence>
<dbReference type="InterPro" id="IPR029058">
    <property type="entry name" value="AB_hydrolase_fold"/>
</dbReference>
<dbReference type="SUPFAM" id="SSF53474">
    <property type="entry name" value="alpha/beta-Hydrolases"/>
    <property type="match status" value="1"/>
</dbReference>